<keyword evidence="3" id="KW-1185">Reference proteome</keyword>
<keyword evidence="1" id="KW-1133">Transmembrane helix</keyword>
<feature type="transmembrane region" description="Helical" evidence="1">
    <location>
        <begin position="155"/>
        <end position="174"/>
    </location>
</feature>
<keyword evidence="1" id="KW-0472">Membrane</keyword>
<keyword evidence="1" id="KW-0812">Transmembrane</keyword>
<gene>
    <name evidence="2" type="ORF">SCF082_LOCUS2590</name>
</gene>
<feature type="transmembrane region" description="Helical" evidence="1">
    <location>
        <begin position="250"/>
        <end position="269"/>
    </location>
</feature>
<accession>A0ABP0HM25</accession>
<dbReference type="EMBL" id="CAXAMM010001281">
    <property type="protein sequence ID" value="CAK8991276.1"/>
    <property type="molecule type" value="Genomic_DNA"/>
</dbReference>
<protein>
    <submittedName>
        <fullName evidence="2">Uncharacterized protein</fullName>
    </submittedName>
</protein>
<proteinExistence type="predicted"/>
<sequence length="318" mass="34526">MADRSRAAGDWLGAWSKRRSNKPTLPNREVHSELRGAERAPGMAIALLPMLAGVLSEQGRLFVRFQVVGWAVCGSFFWIVGTVAGCYAMHESLQDPEVRFPQISELAVGPNGAKMLYRLGFGSAAMLLAATVQLHSELALPQLPGGQHGDAGESFTFYGLCSAFGVGLQGLALLEPHLSMQTLLHLAGALGFFYGAWCHMGAAQSLYLPTVPNEDHPGYQEALEAFEAAEESKLLNVPVVHFLVLLRHKVLMRGPLLVFLVPLLSQFAERSENATAQSPRTRSLMGLVQWLVVLNFALIFLSYGPELSVAAFLALPDE</sequence>
<name>A0ABP0HM25_9DINO</name>
<comment type="caution">
    <text evidence="2">The sequence shown here is derived from an EMBL/GenBank/DDBJ whole genome shotgun (WGS) entry which is preliminary data.</text>
</comment>
<evidence type="ECO:0000313" key="2">
    <source>
        <dbReference type="EMBL" id="CAK8991276.1"/>
    </source>
</evidence>
<feature type="transmembrane region" description="Helical" evidence="1">
    <location>
        <begin position="67"/>
        <end position="89"/>
    </location>
</feature>
<organism evidence="2 3">
    <name type="scientific">Durusdinium trenchii</name>
    <dbReference type="NCBI Taxonomy" id="1381693"/>
    <lineage>
        <taxon>Eukaryota</taxon>
        <taxon>Sar</taxon>
        <taxon>Alveolata</taxon>
        <taxon>Dinophyceae</taxon>
        <taxon>Suessiales</taxon>
        <taxon>Symbiodiniaceae</taxon>
        <taxon>Durusdinium</taxon>
    </lineage>
</organism>
<feature type="transmembrane region" description="Helical" evidence="1">
    <location>
        <begin position="186"/>
        <end position="207"/>
    </location>
</feature>
<evidence type="ECO:0000313" key="3">
    <source>
        <dbReference type="Proteomes" id="UP001642464"/>
    </source>
</evidence>
<feature type="transmembrane region" description="Helical" evidence="1">
    <location>
        <begin position="290"/>
        <end position="315"/>
    </location>
</feature>
<dbReference type="Proteomes" id="UP001642464">
    <property type="component" value="Unassembled WGS sequence"/>
</dbReference>
<reference evidence="2 3" key="1">
    <citation type="submission" date="2024-02" db="EMBL/GenBank/DDBJ databases">
        <authorList>
            <person name="Chen Y."/>
            <person name="Shah S."/>
            <person name="Dougan E. K."/>
            <person name="Thang M."/>
            <person name="Chan C."/>
        </authorList>
    </citation>
    <scope>NUCLEOTIDE SEQUENCE [LARGE SCALE GENOMIC DNA]</scope>
</reference>
<evidence type="ECO:0000256" key="1">
    <source>
        <dbReference type="SAM" id="Phobius"/>
    </source>
</evidence>